<reference evidence="10" key="1">
    <citation type="submission" date="2010-06" db="EMBL/GenBank/DDBJ databases">
        <authorList>
            <person name="Jiang H."/>
            <person name="Abraham K."/>
            <person name="Ali S."/>
            <person name="Alsbrooks S.L."/>
            <person name="Anim B.N."/>
            <person name="Anosike U.S."/>
            <person name="Attaway T."/>
            <person name="Bandaranaike D.P."/>
            <person name="Battles P.K."/>
            <person name="Bell S.N."/>
            <person name="Bell A.V."/>
            <person name="Beltran B."/>
            <person name="Bickham C."/>
            <person name="Bustamante Y."/>
            <person name="Caleb T."/>
            <person name="Canada A."/>
            <person name="Cardenas V."/>
            <person name="Carter K."/>
            <person name="Chacko J."/>
            <person name="Chandrabose M.N."/>
            <person name="Chavez D."/>
            <person name="Chavez A."/>
            <person name="Chen L."/>
            <person name="Chu H.-S."/>
            <person name="Claassen K.J."/>
            <person name="Cockrell R."/>
            <person name="Collins M."/>
            <person name="Cooper J.A."/>
            <person name="Cree A."/>
            <person name="Curry S.M."/>
            <person name="Da Y."/>
            <person name="Dao M.D."/>
            <person name="Das B."/>
            <person name="Davila M.-L."/>
            <person name="Davy-Carroll L."/>
            <person name="Denson S."/>
            <person name="Dinh H."/>
            <person name="Ebong V.E."/>
            <person name="Edwards J.R."/>
            <person name="Egan A."/>
            <person name="El-Daye J."/>
            <person name="Escobedo L."/>
            <person name="Fernandez S."/>
            <person name="Fernando P.R."/>
            <person name="Flagg N."/>
            <person name="Forbes L.D."/>
            <person name="Fowler R.G."/>
            <person name="Fu Q."/>
            <person name="Gabisi R.A."/>
            <person name="Ganer J."/>
            <person name="Garbino Pronczuk A."/>
            <person name="Garcia R.M."/>
            <person name="Garner T."/>
            <person name="Garrett T.E."/>
            <person name="Gonzalez D.A."/>
            <person name="Hamid H."/>
            <person name="Hawkins E.S."/>
            <person name="Hirani K."/>
            <person name="Hogues M.E."/>
            <person name="Hollins B."/>
            <person name="Hsiao C.-H."/>
            <person name="Jabil R."/>
            <person name="James M.L."/>
            <person name="Jhangiani S.N."/>
            <person name="Johnson B."/>
            <person name="Johnson Q."/>
            <person name="Joshi V."/>
            <person name="Kalu J.B."/>
            <person name="Kam C."/>
            <person name="Kashfia A."/>
            <person name="Keebler J."/>
            <person name="Kisamo H."/>
            <person name="Kovar C.L."/>
            <person name="Lago L.A."/>
            <person name="Lai C.-Y."/>
            <person name="Laidlaw J."/>
            <person name="Lara F."/>
            <person name="Le T.-K."/>
            <person name="Lee S.L."/>
            <person name="Legall F.H."/>
            <person name="Lemon S.J."/>
            <person name="Lewis L.R."/>
            <person name="Li B."/>
            <person name="Liu Y."/>
            <person name="Liu Y.-S."/>
            <person name="Lopez J."/>
            <person name="Lozado R.J."/>
            <person name="Lu J."/>
            <person name="Madu R.C."/>
            <person name="Maheshwari M."/>
            <person name="Maheshwari R."/>
            <person name="Malloy K."/>
            <person name="Martinez E."/>
            <person name="Mathew T."/>
            <person name="Mercado I.C."/>
            <person name="Mercado C."/>
            <person name="Meyer B."/>
            <person name="Montgomery K."/>
            <person name="Morgan M.B."/>
            <person name="Munidasa M."/>
            <person name="Nazareth L.V."/>
            <person name="Nelson J."/>
            <person name="Ng B.M."/>
            <person name="Nguyen N.B."/>
            <person name="Nguyen P.Q."/>
            <person name="Nguyen T."/>
            <person name="Obregon M."/>
            <person name="Okwuonu G.O."/>
            <person name="Onwere C.G."/>
            <person name="Orozco G."/>
            <person name="Parra A."/>
            <person name="Patel S."/>
            <person name="Patil S."/>
            <person name="Perez A."/>
            <person name="Perez Y."/>
            <person name="Pham C."/>
            <person name="Primus E.L."/>
            <person name="Pu L.-L."/>
            <person name="Puazo M."/>
            <person name="Qin X."/>
            <person name="Quiroz J.B."/>
            <person name="Reese J."/>
            <person name="Richards S."/>
            <person name="Rives C.M."/>
            <person name="Robberts R."/>
            <person name="Ruiz S.J."/>
            <person name="Ruiz M.J."/>
            <person name="Santibanez J."/>
            <person name="Schneider B.W."/>
            <person name="Sisson I."/>
            <person name="Smith M."/>
            <person name="Sodergren E."/>
            <person name="Song X.-Z."/>
            <person name="Song B.B."/>
            <person name="Summersgill H."/>
            <person name="Thelus R."/>
            <person name="Thornton R.D."/>
            <person name="Trejos Z.Y."/>
            <person name="Usmani K."/>
            <person name="Vattathil S."/>
            <person name="Villasana D."/>
            <person name="Walker D.L."/>
            <person name="Wang S."/>
            <person name="Wang K."/>
            <person name="White C.S."/>
            <person name="Williams A.C."/>
            <person name="Williamson J."/>
            <person name="Wilson K."/>
            <person name="Woghiren I.O."/>
            <person name="Woodworth J.R."/>
            <person name="Worley K.C."/>
            <person name="Wright R.A."/>
            <person name="Wu W."/>
            <person name="Young L."/>
            <person name="Zhang L."/>
            <person name="Zhang J."/>
            <person name="Zhu Y."/>
            <person name="Muzny D.M."/>
            <person name="Weinstock G."/>
            <person name="Gibbs R.A."/>
        </authorList>
    </citation>
    <scope>NUCLEOTIDE SEQUENCE [LARGE SCALE GENOMIC DNA]</scope>
    <source>
        <strain evidence="10">LSR1</strain>
    </source>
</reference>
<evidence type="ECO:0000256" key="5">
    <source>
        <dbReference type="ARBA" id="ARBA00022786"/>
    </source>
</evidence>
<evidence type="ECO:0000256" key="7">
    <source>
        <dbReference type="ARBA" id="ARBA00043912"/>
    </source>
</evidence>
<reference evidence="9" key="2">
    <citation type="submission" date="2022-06" db="UniProtKB">
        <authorList>
            <consortium name="EnsemblMetazoa"/>
        </authorList>
    </citation>
    <scope>IDENTIFICATION</scope>
</reference>
<dbReference type="Pfam" id="PF01344">
    <property type="entry name" value="Kelch_1"/>
    <property type="match status" value="4"/>
</dbReference>
<dbReference type="GO" id="GO:0003779">
    <property type="term" value="F:actin binding"/>
    <property type="evidence" value="ECO:0007669"/>
    <property type="project" value="UniProtKB-KW"/>
</dbReference>
<feature type="domain" description="BTB" evidence="8">
    <location>
        <begin position="46"/>
        <end position="113"/>
    </location>
</feature>
<evidence type="ECO:0000256" key="2">
    <source>
        <dbReference type="ARBA" id="ARBA00013699"/>
    </source>
</evidence>
<dbReference type="SUPFAM" id="SSF117281">
    <property type="entry name" value="Kelch motif"/>
    <property type="match status" value="1"/>
</dbReference>
<evidence type="ECO:0000256" key="1">
    <source>
        <dbReference type="ARBA" id="ARBA00004906"/>
    </source>
</evidence>
<keyword evidence="4" id="KW-0677">Repeat</keyword>
<dbReference type="SUPFAM" id="SSF54695">
    <property type="entry name" value="POZ domain"/>
    <property type="match status" value="1"/>
</dbReference>
<keyword evidence="5" id="KW-0833">Ubl conjugation pathway</keyword>
<dbReference type="FunFam" id="1.25.40.420:FF:000001">
    <property type="entry name" value="Kelch-like family member 12"/>
    <property type="match status" value="1"/>
</dbReference>
<dbReference type="InterPro" id="IPR011705">
    <property type="entry name" value="BACK"/>
</dbReference>
<dbReference type="Pfam" id="PF00651">
    <property type="entry name" value="BTB"/>
    <property type="match status" value="1"/>
</dbReference>
<keyword evidence="6" id="KW-0009">Actin-binding</keyword>
<dbReference type="InterPro" id="IPR017096">
    <property type="entry name" value="BTB-kelch_protein"/>
</dbReference>
<dbReference type="SMART" id="SM00612">
    <property type="entry name" value="Kelch"/>
    <property type="match status" value="5"/>
</dbReference>
<evidence type="ECO:0000313" key="10">
    <source>
        <dbReference type="Proteomes" id="UP000007819"/>
    </source>
</evidence>
<dbReference type="PANTHER" id="PTHR24412">
    <property type="entry name" value="KELCH PROTEIN"/>
    <property type="match status" value="1"/>
</dbReference>
<sequence length="588" mass="66109">MDTLFENGLNQVLEFDECEQTNFKNNVHCFKILEDLQSLRKSEVLCDIRIEADDGKIVFAHKNVLMASSPYFCGMFSNFYESNKDVVNIRELDSTVLQLLVDYIYTGEIMVTKENVQVLLPAGNLLQLDFVNHACTAFLQKQLDASNCLGIRAFADLHNCTELLSRSEALIKKEFLEVIKSDEFLSLSSEEVVKLISCSDINAPSEEKIFDCVVKWVKHDLDLRKDFLPELMEHVRLPLLASRPGILFSIVNEPLLKNSQKCNDYVSEALRFNPQTSVQHFDISKMIRCQPRQFGGSQKVILMFNWSDTFPKCYTEWYDPVTQLRKNAPEISDFHEMAGLGVMKNKFVFALGGVNRSCSQSVRMLDVSSQSPCWIPIVNMLVCRKLPGVGVLDNCIYAVGGYDGISSLNSVEVFNVTYQKWRMVSSMTIVRRNLGVGVLNNRLYAVGGANGTFMFKSVECYDPSINKWTPVSDMSVCRSGVGVGVLDGVMYAIGGFNGSVDLKSAEIYRPCDGVWSSISDMHFSRYRPGVVALNGLLYVIGGEPEESIHHTVEIYNPHTNTWTLKILSSRGRIYGGVVVDKPPMFLTN</sequence>
<comment type="pathway">
    <text evidence="1">Protein modification; protein ubiquitination.</text>
</comment>
<comment type="function">
    <text evidence="7">Probable substrate-specific adapter of an E3 ubiquitin-protein ligase complex which mediates the ubiquitination and subsequent proteasomal degradation of target proteins. May have a role in synapse differentiation and growth.</text>
</comment>
<keyword evidence="10" id="KW-1185">Reference proteome</keyword>
<dbReference type="SMART" id="SM00875">
    <property type="entry name" value="BACK"/>
    <property type="match status" value="1"/>
</dbReference>
<dbReference type="Proteomes" id="UP000007819">
    <property type="component" value="Chromosome X"/>
</dbReference>
<dbReference type="InterPro" id="IPR015915">
    <property type="entry name" value="Kelch-typ_b-propeller"/>
</dbReference>
<dbReference type="InterPro" id="IPR006652">
    <property type="entry name" value="Kelch_1"/>
</dbReference>
<dbReference type="SMART" id="SM00225">
    <property type="entry name" value="BTB"/>
    <property type="match status" value="1"/>
</dbReference>
<protein>
    <recommendedName>
        <fullName evidence="2">Kelch-like protein diablo</fullName>
    </recommendedName>
</protein>
<dbReference type="InterPro" id="IPR000210">
    <property type="entry name" value="BTB/POZ_dom"/>
</dbReference>
<dbReference type="Gene3D" id="3.30.710.10">
    <property type="entry name" value="Potassium Channel Kv1.1, Chain A"/>
    <property type="match status" value="1"/>
</dbReference>
<dbReference type="PANTHER" id="PTHR24412:SF466">
    <property type="entry name" value="RING CANAL KELCH PROTEIN"/>
    <property type="match status" value="1"/>
</dbReference>
<dbReference type="RefSeq" id="XP_003247799.1">
    <property type="nucleotide sequence ID" value="XM_003247751.3"/>
</dbReference>
<evidence type="ECO:0000259" key="8">
    <source>
        <dbReference type="PROSITE" id="PS50097"/>
    </source>
</evidence>
<dbReference type="Gene3D" id="2.120.10.80">
    <property type="entry name" value="Kelch-type beta propeller"/>
    <property type="match status" value="1"/>
</dbReference>
<dbReference type="PIRSF" id="PIRSF037037">
    <property type="entry name" value="Kelch-like_protein_gigaxonin"/>
    <property type="match status" value="1"/>
</dbReference>
<name>A0A8R1W9T8_ACYPI</name>
<dbReference type="GeneID" id="100571113"/>
<dbReference type="AlphaFoldDB" id="A0A8R1W9T8"/>
<dbReference type="PROSITE" id="PS50097">
    <property type="entry name" value="BTB"/>
    <property type="match status" value="1"/>
</dbReference>
<proteinExistence type="predicted"/>
<dbReference type="EnsemblMetazoa" id="XM_003247751.4">
    <property type="protein sequence ID" value="XP_003247799.1"/>
    <property type="gene ID" value="LOC100571113"/>
</dbReference>
<organism evidence="9 10">
    <name type="scientific">Acyrthosiphon pisum</name>
    <name type="common">Pea aphid</name>
    <dbReference type="NCBI Taxonomy" id="7029"/>
    <lineage>
        <taxon>Eukaryota</taxon>
        <taxon>Metazoa</taxon>
        <taxon>Ecdysozoa</taxon>
        <taxon>Arthropoda</taxon>
        <taxon>Hexapoda</taxon>
        <taxon>Insecta</taxon>
        <taxon>Pterygota</taxon>
        <taxon>Neoptera</taxon>
        <taxon>Paraneoptera</taxon>
        <taxon>Hemiptera</taxon>
        <taxon>Sternorrhyncha</taxon>
        <taxon>Aphidomorpha</taxon>
        <taxon>Aphidoidea</taxon>
        <taxon>Aphididae</taxon>
        <taxon>Macrosiphini</taxon>
        <taxon>Acyrthosiphon</taxon>
    </lineage>
</organism>
<dbReference type="OrthoDB" id="45365at2759"/>
<dbReference type="KEGG" id="api:100571113"/>
<evidence type="ECO:0000256" key="3">
    <source>
        <dbReference type="ARBA" id="ARBA00022441"/>
    </source>
</evidence>
<accession>A0A8R1W9T8</accession>
<dbReference type="Gene3D" id="1.25.40.420">
    <property type="match status" value="1"/>
</dbReference>
<keyword evidence="3" id="KW-0880">Kelch repeat</keyword>
<evidence type="ECO:0000256" key="6">
    <source>
        <dbReference type="ARBA" id="ARBA00023203"/>
    </source>
</evidence>
<dbReference type="InterPro" id="IPR011333">
    <property type="entry name" value="SKP1/BTB/POZ_sf"/>
</dbReference>
<dbReference type="Pfam" id="PF07707">
    <property type="entry name" value="BACK"/>
    <property type="match status" value="1"/>
</dbReference>
<evidence type="ECO:0000256" key="4">
    <source>
        <dbReference type="ARBA" id="ARBA00022737"/>
    </source>
</evidence>
<evidence type="ECO:0000313" key="9">
    <source>
        <dbReference type="EnsemblMetazoa" id="XP_003247799.1"/>
    </source>
</evidence>